<evidence type="ECO:0000256" key="2">
    <source>
        <dbReference type="ARBA" id="ARBA00022692"/>
    </source>
</evidence>
<dbReference type="Proteomes" id="UP000759131">
    <property type="component" value="Unassembled WGS sequence"/>
</dbReference>
<proteinExistence type="predicted"/>
<evidence type="ECO:0000256" key="3">
    <source>
        <dbReference type="ARBA" id="ARBA00022737"/>
    </source>
</evidence>
<name>A0A7R9M262_9ACAR</name>
<dbReference type="PRINTS" id="PR00261">
    <property type="entry name" value="LDLRECEPTOR"/>
</dbReference>
<keyword evidence="11" id="KW-1185">Reference proteome</keyword>
<evidence type="ECO:0000256" key="7">
    <source>
        <dbReference type="ARBA" id="ARBA00023170"/>
    </source>
</evidence>
<dbReference type="PANTHER" id="PTHR22722:SF14">
    <property type="entry name" value="MEGALIN, ISOFORM A"/>
    <property type="match status" value="1"/>
</dbReference>
<dbReference type="PROSITE" id="PS01209">
    <property type="entry name" value="LDLRA_1"/>
    <property type="match status" value="1"/>
</dbReference>
<dbReference type="InterPro" id="IPR051221">
    <property type="entry name" value="LDLR-related"/>
</dbReference>
<dbReference type="PANTHER" id="PTHR22722">
    <property type="entry name" value="LOW-DENSITY LIPOPROTEIN RECEPTOR-RELATED PROTEIN 2-RELATED"/>
    <property type="match status" value="1"/>
</dbReference>
<keyword evidence="7" id="KW-0675">Receptor</keyword>
<organism evidence="10">
    <name type="scientific">Medioppia subpectinata</name>
    <dbReference type="NCBI Taxonomy" id="1979941"/>
    <lineage>
        <taxon>Eukaryota</taxon>
        <taxon>Metazoa</taxon>
        <taxon>Ecdysozoa</taxon>
        <taxon>Arthropoda</taxon>
        <taxon>Chelicerata</taxon>
        <taxon>Arachnida</taxon>
        <taxon>Acari</taxon>
        <taxon>Acariformes</taxon>
        <taxon>Sarcoptiformes</taxon>
        <taxon>Oribatida</taxon>
        <taxon>Brachypylina</taxon>
        <taxon>Oppioidea</taxon>
        <taxon>Oppiidae</taxon>
        <taxon>Medioppia</taxon>
    </lineage>
</organism>
<dbReference type="GO" id="GO:0006898">
    <property type="term" value="P:receptor-mediated endocytosis"/>
    <property type="evidence" value="ECO:0007669"/>
    <property type="project" value="TreeGrafter"/>
</dbReference>
<dbReference type="EMBL" id="OC913676">
    <property type="protein sequence ID" value="CAD7651678.1"/>
    <property type="molecule type" value="Genomic_DNA"/>
</dbReference>
<comment type="caution">
    <text evidence="9">Lacks conserved residue(s) required for the propagation of feature annotation.</text>
</comment>
<evidence type="ECO:0000256" key="5">
    <source>
        <dbReference type="ARBA" id="ARBA00023136"/>
    </source>
</evidence>
<feature type="disulfide bond" evidence="9">
    <location>
        <begin position="10"/>
        <end position="22"/>
    </location>
</feature>
<dbReference type="PROSITE" id="PS50068">
    <property type="entry name" value="LDLRA_2"/>
    <property type="match status" value="1"/>
</dbReference>
<evidence type="ECO:0000256" key="9">
    <source>
        <dbReference type="PROSITE-ProRule" id="PRU00124"/>
    </source>
</evidence>
<feature type="non-terminal residue" evidence="10">
    <location>
        <position position="99"/>
    </location>
</feature>
<keyword evidence="6 9" id="KW-1015">Disulfide bond</keyword>
<dbReference type="Pfam" id="PF00057">
    <property type="entry name" value="Ldl_recept_a"/>
    <property type="match status" value="1"/>
</dbReference>
<evidence type="ECO:0000256" key="4">
    <source>
        <dbReference type="ARBA" id="ARBA00022989"/>
    </source>
</evidence>
<dbReference type="Gene3D" id="4.10.400.10">
    <property type="entry name" value="Low-density Lipoprotein Receptor"/>
    <property type="match status" value="1"/>
</dbReference>
<dbReference type="SMART" id="SM00192">
    <property type="entry name" value="LDLa"/>
    <property type="match status" value="2"/>
</dbReference>
<dbReference type="GO" id="GO:0042562">
    <property type="term" value="F:hormone binding"/>
    <property type="evidence" value="ECO:0007669"/>
    <property type="project" value="TreeGrafter"/>
</dbReference>
<dbReference type="GO" id="GO:0016324">
    <property type="term" value="C:apical plasma membrane"/>
    <property type="evidence" value="ECO:0007669"/>
    <property type="project" value="TreeGrafter"/>
</dbReference>
<dbReference type="SUPFAM" id="SSF57424">
    <property type="entry name" value="LDL receptor-like module"/>
    <property type="match status" value="1"/>
</dbReference>
<evidence type="ECO:0000256" key="1">
    <source>
        <dbReference type="ARBA" id="ARBA00004167"/>
    </source>
</evidence>
<evidence type="ECO:0000256" key="8">
    <source>
        <dbReference type="ARBA" id="ARBA00023180"/>
    </source>
</evidence>
<dbReference type="CDD" id="cd00112">
    <property type="entry name" value="LDLa"/>
    <property type="match status" value="1"/>
</dbReference>
<keyword evidence="8" id="KW-0325">Glycoprotein</keyword>
<dbReference type="InterPro" id="IPR002172">
    <property type="entry name" value="LDrepeatLR_classA_rpt"/>
</dbReference>
<dbReference type="FunFam" id="4.10.400.10:FF:000155">
    <property type="entry name" value="Low-density lipoprotein receptor"/>
    <property type="match status" value="1"/>
</dbReference>
<accession>A0A7R9M262</accession>
<reference evidence="10" key="1">
    <citation type="submission" date="2020-11" db="EMBL/GenBank/DDBJ databases">
        <authorList>
            <person name="Tran Van P."/>
        </authorList>
    </citation>
    <scope>NUCLEOTIDE SEQUENCE</scope>
</reference>
<keyword evidence="3" id="KW-0677">Repeat</keyword>
<dbReference type="EMBL" id="CAJPIZ010059101">
    <property type="protein sequence ID" value="CAG2123537.1"/>
    <property type="molecule type" value="Genomic_DNA"/>
</dbReference>
<dbReference type="AlphaFoldDB" id="A0A7R9M262"/>
<dbReference type="InterPro" id="IPR023415">
    <property type="entry name" value="LDLR_class-A_CS"/>
</dbReference>
<gene>
    <name evidence="10" type="ORF">OSB1V03_LOCUS23482</name>
</gene>
<comment type="subcellular location">
    <subcellularLocation>
        <location evidence="1">Membrane</location>
        <topology evidence="1">Single-pass membrane protein</topology>
    </subcellularLocation>
</comment>
<dbReference type="GO" id="GO:0043235">
    <property type="term" value="C:receptor complex"/>
    <property type="evidence" value="ECO:0007669"/>
    <property type="project" value="TreeGrafter"/>
</dbReference>
<evidence type="ECO:0000313" key="11">
    <source>
        <dbReference type="Proteomes" id="UP000759131"/>
    </source>
</evidence>
<evidence type="ECO:0000256" key="6">
    <source>
        <dbReference type="ARBA" id="ARBA00023157"/>
    </source>
</evidence>
<keyword evidence="5" id="KW-0472">Membrane</keyword>
<feature type="non-terminal residue" evidence="10">
    <location>
        <position position="1"/>
    </location>
</feature>
<keyword evidence="4" id="KW-1133">Transmembrane helix</keyword>
<dbReference type="InterPro" id="IPR036055">
    <property type="entry name" value="LDL_receptor-like_sf"/>
</dbReference>
<feature type="disulfide bond" evidence="9">
    <location>
        <begin position="17"/>
        <end position="35"/>
    </location>
</feature>
<sequence>EYCKSEKRTCFGDLFTCDNGNCIPRIYICDGDNDCLDNSDEDVRHQCDTRQCDPDREFTCSANKNWGRAQYHDNDCGDGSDEHRNCTFRTCSPEEFSCR</sequence>
<dbReference type="OrthoDB" id="6482518at2759"/>
<protein>
    <submittedName>
        <fullName evidence="10">Uncharacterized protein</fullName>
    </submittedName>
</protein>
<keyword evidence="2" id="KW-0812">Transmembrane</keyword>
<dbReference type="Gene3D" id="4.10.1220.10">
    <property type="entry name" value="EGF-type module"/>
    <property type="match status" value="1"/>
</dbReference>
<evidence type="ECO:0000313" key="10">
    <source>
        <dbReference type="EMBL" id="CAD7651678.1"/>
    </source>
</evidence>